<evidence type="ECO:0000313" key="15">
    <source>
        <dbReference type="Proteomes" id="UP001374579"/>
    </source>
</evidence>
<evidence type="ECO:0000256" key="10">
    <source>
        <dbReference type="ARBA" id="ARBA00045455"/>
    </source>
</evidence>
<dbReference type="Pfam" id="PF01545">
    <property type="entry name" value="Cation_efflux"/>
    <property type="match status" value="1"/>
</dbReference>
<feature type="transmembrane region" description="Helical" evidence="12">
    <location>
        <begin position="175"/>
        <end position="193"/>
    </location>
</feature>
<feature type="transmembrane region" description="Helical" evidence="12">
    <location>
        <begin position="72"/>
        <end position="89"/>
    </location>
</feature>
<dbReference type="AlphaFoldDB" id="A0AAN9BDC2"/>
<evidence type="ECO:0000259" key="13">
    <source>
        <dbReference type="Pfam" id="PF01545"/>
    </source>
</evidence>
<protein>
    <recommendedName>
        <fullName evidence="13">Cation efflux protein transmembrane domain-containing protein</fullName>
    </recommendedName>
</protein>
<dbReference type="InterPro" id="IPR027469">
    <property type="entry name" value="Cation_efflux_TMD_sf"/>
</dbReference>
<keyword evidence="15" id="KW-1185">Reference proteome</keyword>
<keyword evidence="4" id="KW-0862">Zinc</keyword>
<feature type="domain" description="Cation efflux protein transmembrane" evidence="13">
    <location>
        <begin position="72"/>
        <end position="293"/>
    </location>
</feature>
<dbReference type="Proteomes" id="UP001374579">
    <property type="component" value="Unassembled WGS sequence"/>
</dbReference>
<proteinExistence type="predicted"/>
<evidence type="ECO:0000256" key="7">
    <source>
        <dbReference type="ARBA" id="ARBA00023065"/>
    </source>
</evidence>
<evidence type="ECO:0000256" key="11">
    <source>
        <dbReference type="SAM" id="MobiDB-lite"/>
    </source>
</evidence>
<keyword evidence="7" id="KW-0406">Ion transport</keyword>
<dbReference type="GO" id="GO:0005794">
    <property type="term" value="C:Golgi apparatus"/>
    <property type="evidence" value="ECO:0007669"/>
    <property type="project" value="UniProtKB-SubCell"/>
</dbReference>
<feature type="transmembrane region" description="Helical" evidence="12">
    <location>
        <begin position="101"/>
        <end position="121"/>
    </location>
</feature>
<comment type="function">
    <text evidence="10">Has probably no intrinsic transporter activity but together with SLC30A5 forms a functional zinc ion:proton antiporter heterodimer, mediating zinc entry into the lumen of organelles along the secretory pathway. As part of that zinc ion:proton antiporter, contributes to zinc ion homeostasis within the early secretory pathway and regulates the activation and folding of enzymes like alkaline phosphatases and enzymes involved in phosphatidylinositol glycan anchor biosynthesis.</text>
</comment>
<dbReference type="PANTHER" id="PTHR46531:SF1">
    <property type="entry name" value="ZINC TRANSPORTER 6"/>
    <property type="match status" value="1"/>
</dbReference>
<keyword evidence="6" id="KW-0333">Golgi apparatus</keyword>
<keyword evidence="2" id="KW-0813">Transport</keyword>
<dbReference type="GO" id="GO:0008324">
    <property type="term" value="F:monoatomic cation transmembrane transporter activity"/>
    <property type="evidence" value="ECO:0007669"/>
    <property type="project" value="InterPro"/>
</dbReference>
<dbReference type="InterPro" id="IPR058533">
    <property type="entry name" value="Cation_efflux_TM"/>
</dbReference>
<dbReference type="GO" id="GO:0006829">
    <property type="term" value="P:zinc ion transport"/>
    <property type="evidence" value="ECO:0007669"/>
    <property type="project" value="TreeGrafter"/>
</dbReference>
<gene>
    <name evidence="14" type="ORF">V1264_018288</name>
</gene>
<dbReference type="Gene3D" id="1.20.1510.10">
    <property type="entry name" value="Cation efflux protein transmembrane domain"/>
    <property type="match status" value="1"/>
</dbReference>
<feature type="transmembrane region" description="Helical" evidence="12">
    <location>
        <begin position="269"/>
        <end position="293"/>
    </location>
</feature>
<organism evidence="14 15">
    <name type="scientific">Littorina saxatilis</name>
    <dbReference type="NCBI Taxonomy" id="31220"/>
    <lineage>
        <taxon>Eukaryota</taxon>
        <taxon>Metazoa</taxon>
        <taxon>Spiralia</taxon>
        <taxon>Lophotrochozoa</taxon>
        <taxon>Mollusca</taxon>
        <taxon>Gastropoda</taxon>
        <taxon>Caenogastropoda</taxon>
        <taxon>Littorinimorpha</taxon>
        <taxon>Littorinoidea</taxon>
        <taxon>Littorinidae</taxon>
        <taxon>Littorina</taxon>
    </lineage>
</organism>
<dbReference type="InterPro" id="IPR052005">
    <property type="entry name" value="CDF_SLC30A"/>
</dbReference>
<feature type="region of interest" description="Disordered" evidence="11">
    <location>
        <begin position="472"/>
        <end position="492"/>
    </location>
</feature>
<keyword evidence="3 12" id="KW-0812">Transmembrane</keyword>
<dbReference type="SUPFAM" id="SSF161111">
    <property type="entry name" value="Cation efflux protein transmembrane domain-like"/>
    <property type="match status" value="1"/>
</dbReference>
<dbReference type="PANTHER" id="PTHR46531">
    <property type="entry name" value="ZINC TRANSPORTER 6"/>
    <property type="match status" value="1"/>
</dbReference>
<evidence type="ECO:0000256" key="6">
    <source>
        <dbReference type="ARBA" id="ARBA00023034"/>
    </source>
</evidence>
<evidence type="ECO:0000256" key="4">
    <source>
        <dbReference type="ARBA" id="ARBA00022833"/>
    </source>
</evidence>
<dbReference type="EMBL" id="JBAMIC010000008">
    <property type="protein sequence ID" value="KAK7103377.1"/>
    <property type="molecule type" value="Genomic_DNA"/>
</dbReference>
<accession>A0AAN9BDC2</accession>
<keyword evidence="5 12" id="KW-1133">Transmembrane helix</keyword>
<evidence type="ECO:0000256" key="12">
    <source>
        <dbReference type="SAM" id="Phobius"/>
    </source>
</evidence>
<evidence type="ECO:0000313" key="14">
    <source>
        <dbReference type="EMBL" id="KAK7103377.1"/>
    </source>
</evidence>
<reference evidence="14 15" key="1">
    <citation type="submission" date="2024-02" db="EMBL/GenBank/DDBJ databases">
        <title>Chromosome-scale genome assembly of the rough periwinkle Littorina saxatilis.</title>
        <authorList>
            <person name="De Jode A."/>
            <person name="Faria R."/>
            <person name="Formenti G."/>
            <person name="Sims Y."/>
            <person name="Smith T.P."/>
            <person name="Tracey A."/>
            <person name="Wood J.M.D."/>
            <person name="Zagrodzka Z.B."/>
            <person name="Johannesson K."/>
            <person name="Butlin R.K."/>
            <person name="Leder E.H."/>
        </authorList>
    </citation>
    <scope>NUCLEOTIDE SEQUENCE [LARGE SCALE GENOMIC DNA]</scope>
    <source>
        <strain evidence="14">Snail1</strain>
        <tissue evidence="14">Muscle</tissue>
    </source>
</reference>
<sequence>MMASSSYSKMPDLISSSVSVEVGGDGPGPPLPGTKYHTSGTIYPFPGSKRSLMGTFIRELSSLAKLREAKKIFAFLAFNIIASVTLLLWCHSTNSMGLTAFAYITIFDIFSLLTCLLSVWVQTQQLSAAFSFGYERFEVLAVFSSTMLAMLGSFFIVKEGVECVIQQPEIHTGRLLVGTVFGLVVHLVLTFCINNRAMNHVVDASTSSWLQEHMSDMSESICSIIPGLSKLLLPRVNPMLLIGIGSSVALFISYILIDTQSYHSADTWAAILIAVMTCGTMFPMSVYTGKILLQTTPSHILSQLDKLLREASTLDGVLEFRHEHFWTLSFGTLAGSVQVRVRRDADEQLVLAHVFHRLSNLVRVLTIQIFKDDWTRGSAYAVLGSSPFGPMSGGTGGRAQSPTHEYSASHLPVSSFRPLPGVSSPSVTTSGFSPPPRPTMMMNPAAGVGRIGGVGGFGAGGGGVGGSTVARSNVPSSTASTTAPQFSPVNLL</sequence>
<feature type="transmembrane region" description="Helical" evidence="12">
    <location>
        <begin position="239"/>
        <end position="257"/>
    </location>
</feature>
<comment type="caution">
    <text evidence="14">The sequence shown here is derived from an EMBL/GenBank/DDBJ whole genome shotgun (WGS) entry which is preliminary data.</text>
</comment>
<feature type="transmembrane region" description="Helical" evidence="12">
    <location>
        <begin position="133"/>
        <end position="155"/>
    </location>
</feature>
<evidence type="ECO:0000256" key="3">
    <source>
        <dbReference type="ARBA" id="ARBA00022692"/>
    </source>
</evidence>
<evidence type="ECO:0000256" key="8">
    <source>
        <dbReference type="ARBA" id="ARBA00023136"/>
    </source>
</evidence>
<name>A0AAN9BDC2_9CAEN</name>
<dbReference type="GO" id="GO:0016020">
    <property type="term" value="C:membrane"/>
    <property type="evidence" value="ECO:0007669"/>
    <property type="project" value="InterPro"/>
</dbReference>
<evidence type="ECO:0000256" key="9">
    <source>
        <dbReference type="ARBA" id="ARBA00038600"/>
    </source>
</evidence>
<comment type="subcellular location">
    <subcellularLocation>
        <location evidence="1">Golgi apparatus</location>
        <location evidence="1">trans-Golgi network membrane</location>
        <topology evidence="1">Multi-pass membrane protein</topology>
    </subcellularLocation>
</comment>
<evidence type="ECO:0000256" key="1">
    <source>
        <dbReference type="ARBA" id="ARBA00004166"/>
    </source>
</evidence>
<evidence type="ECO:0000256" key="2">
    <source>
        <dbReference type="ARBA" id="ARBA00022448"/>
    </source>
</evidence>
<evidence type="ECO:0000256" key="5">
    <source>
        <dbReference type="ARBA" id="ARBA00022989"/>
    </source>
</evidence>
<comment type="subunit">
    <text evidence="9">Heterodimer with SLC30A5; form a functional zinc ion transmembrane transporter.</text>
</comment>
<keyword evidence="8 12" id="KW-0472">Membrane</keyword>